<evidence type="ECO:0000313" key="1">
    <source>
        <dbReference type="EMBL" id="KAL0909803.1"/>
    </source>
</evidence>
<sequence length="156" mass="17069">MHHLALKADGGGNDDEPDQYLMVPSSQAIIIPGFGIIGEHTGYDHNCNTVESFDQAIGQRVAVIIVDHADPSGQTTDGLLLRDAQDSLKNLHTPSVLLYACCGSGSVASQSSILSRQERRALRHPRVLKCHRHVKKSMHKTSLPRCKRRIGLTKQA</sequence>
<evidence type="ECO:0000313" key="2">
    <source>
        <dbReference type="Proteomes" id="UP001552299"/>
    </source>
</evidence>
<protein>
    <submittedName>
        <fullName evidence="1">Uncharacterized protein</fullName>
    </submittedName>
</protein>
<accession>A0ABD0UAQ5</accession>
<dbReference type="AlphaFoldDB" id="A0ABD0UAQ5"/>
<proteinExistence type="predicted"/>
<keyword evidence="2" id="KW-1185">Reference proteome</keyword>
<name>A0ABD0UAQ5_DENTH</name>
<gene>
    <name evidence="1" type="ORF">M5K25_020701</name>
</gene>
<dbReference type="Proteomes" id="UP001552299">
    <property type="component" value="Unassembled WGS sequence"/>
</dbReference>
<organism evidence="1 2">
    <name type="scientific">Dendrobium thyrsiflorum</name>
    <name type="common">Pinecone-like raceme dendrobium</name>
    <name type="synonym">Orchid</name>
    <dbReference type="NCBI Taxonomy" id="117978"/>
    <lineage>
        <taxon>Eukaryota</taxon>
        <taxon>Viridiplantae</taxon>
        <taxon>Streptophyta</taxon>
        <taxon>Embryophyta</taxon>
        <taxon>Tracheophyta</taxon>
        <taxon>Spermatophyta</taxon>
        <taxon>Magnoliopsida</taxon>
        <taxon>Liliopsida</taxon>
        <taxon>Asparagales</taxon>
        <taxon>Orchidaceae</taxon>
        <taxon>Epidendroideae</taxon>
        <taxon>Malaxideae</taxon>
        <taxon>Dendrobiinae</taxon>
        <taxon>Dendrobium</taxon>
    </lineage>
</organism>
<comment type="caution">
    <text evidence="1">The sequence shown here is derived from an EMBL/GenBank/DDBJ whole genome shotgun (WGS) entry which is preliminary data.</text>
</comment>
<reference evidence="1 2" key="1">
    <citation type="journal article" date="2024" name="Plant Biotechnol. J.">
        <title>Dendrobium thyrsiflorum genome and its molecular insights into genes involved in important horticultural traits.</title>
        <authorList>
            <person name="Chen B."/>
            <person name="Wang J.Y."/>
            <person name="Zheng P.J."/>
            <person name="Li K.L."/>
            <person name="Liang Y.M."/>
            <person name="Chen X.F."/>
            <person name="Zhang C."/>
            <person name="Zhao X."/>
            <person name="He X."/>
            <person name="Zhang G.Q."/>
            <person name="Liu Z.J."/>
            <person name="Xu Q."/>
        </authorList>
    </citation>
    <scope>NUCLEOTIDE SEQUENCE [LARGE SCALE GENOMIC DNA]</scope>
    <source>
        <strain evidence="1">GZMU011</strain>
    </source>
</reference>
<dbReference type="EMBL" id="JANQDX010000016">
    <property type="protein sequence ID" value="KAL0909803.1"/>
    <property type="molecule type" value="Genomic_DNA"/>
</dbReference>